<proteinExistence type="predicted"/>
<comment type="caution">
    <text evidence="1">The sequence shown here is derived from an EMBL/GenBank/DDBJ whole genome shotgun (WGS) entry which is preliminary data.</text>
</comment>
<gene>
    <name evidence="1" type="ORF">C3942_20945</name>
</gene>
<organism evidence="1 2">
    <name type="scientific">Solimonas fluminis</name>
    <dbReference type="NCBI Taxonomy" id="2086571"/>
    <lineage>
        <taxon>Bacteria</taxon>
        <taxon>Pseudomonadati</taxon>
        <taxon>Pseudomonadota</taxon>
        <taxon>Gammaproteobacteria</taxon>
        <taxon>Nevskiales</taxon>
        <taxon>Nevskiaceae</taxon>
        <taxon>Solimonas</taxon>
    </lineage>
</organism>
<dbReference type="EMBL" id="PSNW01000017">
    <property type="protein sequence ID" value="PPE72010.1"/>
    <property type="molecule type" value="Genomic_DNA"/>
</dbReference>
<name>A0A2S5TAH7_9GAMM</name>
<evidence type="ECO:0000313" key="2">
    <source>
        <dbReference type="Proteomes" id="UP000238220"/>
    </source>
</evidence>
<sequence>MDHIRRLEKLPQAELQRLVLELKLRGYREVQKSEGTPLLPKQFFRQRSGPMGPSPDETEYWVIVWLEPLVE</sequence>
<dbReference type="Proteomes" id="UP000238220">
    <property type="component" value="Unassembled WGS sequence"/>
</dbReference>
<dbReference type="AlphaFoldDB" id="A0A2S5TAH7"/>
<evidence type="ECO:0000313" key="1">
    <source>
        <dbReference type="EMBL" id="PPE72010.1"/>
    </source>
</evidence>
<accession>A0A2S5TAH7</accession>
<keyword evidence="2" id="KW-1185">Reference proteome</keyword>
<dbReference type="RefSeq" id="WP_104232321.1">
    <property type="nucleotide sequence ID" value="NZ_PSNW01000017.1"/>
</dbReference>
<protein>
    <submittedName>
        <fullName evidence="1">Uncharacterized protein</fullName>
    </submittedName>
</protein>
<reference evidence="1 2" key="1">
    <citation type="submission" date="2018-02" db="EMBL/GenBank/DDBJ databases">
        <title>Genome sequencing of Solimonas sp. HR-BB.</title>
        <authorList>
            <person name="Lee Y."/>
            <person name="Jeon C.O."/>
        </authorList>
    </citation>
    <scope>NUCLEOTIDE SEQUENCE [LARGE SCALE GENOMIC DNA]</scope>
    <source>
        <strain evidence="1 2">HR-BB</strain>
    </source>
</reference>